<dbReference type="InterPro" id="IPR029033">
    <property type="entry name" value="His_PPase_superfam"/>
</dbReference>
<comment type="similarity">
    <text evidence="1">Belongs to the histidine acid phosphatase family.</text>
</comment>
<evidence type="ECO:0000256" key="2">
    <source>
        <dbReference type="SAM" id="MobiDB-lite"/>
    </source>
</evidence>
<dbReference type="CDD" id="cd07061">
    <property type="entry name" value="HP_HAP_like"/>
    <property type="match status" value="1"/>
</dbReference>
<dbReference type="PANTHER" id="PTHR11567:SF207">
    <property type="entry name" value="LYSOPHOSPHATIDIC ACID PHOSPHATASE TYPE 6"/>
    <property type="match status" value="1"/>
</dbReference>
<dbReference type="OrthoDB" id="10257284at2759"/>
<dbReference type="PROSITE" id="PS00778">
    <property type="entry name" value="HIS_ACID_PHOSPHAT_2"/>
    <property type="match status" value="1"/>
</dbReference>
<proteinExistence type="inferred from homology"/>
<evidence type="ECO:0000313" key="3">
    <source>
        <dbReference type="EMBL" id="EFN57868.1"/>
    </source>
</evidence>
<name>E1ZA03_CHLVA</name>
<evidence type="ECO:0000256" key="1">
    <source>
        <dbReference type="ARBA" id="ARBA00005375"/>
    </source>
</evidence>
<accession>E1ZA03</accession>
<sequence>MAGRASAARAARRHLIATGVGFTAALAVAKAFIVPQSAESEGAEGDQKRELKLVQVVFRHGARTPLGQKYWPELGPKWDVCGKAYDAVPVNVLAIDGRPRPINQDDEKQVRQRYEGGCSKGELTLVGQQQALAFGRWLRWRYHLVHGVLPGAHAEGVVNARTTNYSRTIATLQGVLSGLFPGTAHPITVHTTEEIDEVLYTNVKSCGRLHQLMQDLHRQQREASELGADPAVEAGRQGWRMRDEQLLRDIDRLATARFMHVIAPHPDTGKTHEVLRLGMGVLMEMMVRRMEAAAAGEAGDTRMFLYSGHDSSLMPLLAALGKHVEDWPPYLSNLTLELWQQPSGQHFVLYNKKELPLEDLCGAPACELQLFKEKVIGPYLLTKDQHQKECMLHFLHDKPAGEHTETEEVQVGSSFQEEADPKAPSGGTAVAAVGKAAGKGSEQANPLQSIAEEV</sequence>
<dbReference type="PROSITE" id="PS00616">
    <property type="entry name" value="HIS_ACID_PHOSPHAT_1"/>
    <property type="match status" value="1"/>
</dbReference>
<dbReference type="Proteomes" id="UP000008141">
    <property type="component" value="Unassembled WGS sequence"/>
</dbReference>
<dbReference type="STRING" id="554065.E1ZA03"/>
<reference evidence="3 4" key="1">
    <citation type="journal article" date="2010" name="Plant Cell">
        <title>The Chlorella variabilis NC64A genome reveals adaptation to photosymbiosis, coevolution with viruses, and cryptic sex.</title>
        <authorList>
            <person name="Blanc G."/>
            <person name="Duncan G."/>
            <person name="Agarkova I."/>
            <person name="Borodovsky M."/>
            <person name="Gurnon J."/>
            <person name="Kuo A."/>
            <person name="Lindquist E."/>
            <person name="Lucas S."/>
            <person name="Pangilinan J."/>
            <person name="Polle J."/>
            <person name="Salamov A."/>
            <person name="Terry A."/>
            <person name="Yamada T."/>
            <person name="Dunigan D.D."/>
            <person name="Grigoriev I.V."/>
            <person name="Claverie J.M."/>
            <person name="Van Etten J.L."/>
        </authorList>
    </citation>
    <scope>NUCLEOTIDE SEQUENCE [LARGE SCALE GENOMIC DNA]</scope>
    <source>
        <strain evidence="3 4">NC64A</strain>
    </source>
</reference>
<dbReference type="RefSeq" id="XP_005849970.1">
    <property type="nucleotide sequence ID" value="XM_005849908.1"/>
</dbReference>
<evidence type="ECO:0000313" key="4">
    <source>
        <dbReference type="Proteomes" id="UP000008141"/>
    </source>
</evidence>
<dbReference type="AlphaFoldDB" id="E1ZA03"/>
<dbReference type="EMBL" id="GL433839">
    <property type="protein sequence ID" value="EFN57868.1"/>
    <property type="molecule type" value="Genomic_DNA"/>
</dbReference>
<dbReference type="eggNOG" id="KOG3720">
    <property type="taxonomic scope" value="Eukaryota"/>
</dbReference>
<feature type="compositionally biased region" description="Low complexity" evidence="2">
    <location>
        <begin position="426"/>
        <end position="440"/>
    </location>
</feature>
<dbReference type="InterPro" id="IPR000560">
    <property type="entry name" value="His_Pase_clade-2"/>
</dbReference>
<dbReference type="GeneID" id="17357052"/>
<keyword evidence="4" id="KW-1185">Reference proteome</keyword>
<dbReference type="InterPro" id="IPR050645">
    <property type="entry name" value="Histidine_acid_phosphatase"/>
</dbReference>
<feature type="region of interest" description="Disordered" evidence="2">
    <location>
        <begin position="399"/>
        <end position="454"/>
    </location>
</feature>
<protein>
    <submittedName>
        <fullName evidence="3">Uncharacterized protein</fullName>
    </submittedName>
</protein>
<organism evidence="4">
    <name type="scientific">Chlorella variabilis</name>
    <name type="common">Green alga</name>
    <dbReference type="NCBI Taxonomy" id="554065"/>
    <lineage>
        <taxon>Eukaryota</taxon>
        <taxon>Viridiplantae</taxon>
        <taxon>Chlorophyta</taxon>
        <taxon>core chlorophytes</taxon>
        <taxon>Trebouxiophyceae</taxon>
        <taxon>Chlorellales</taxon>
        <taxon>Chlorellaceae</taxon>
        <taxon>Chlorella clade</taxon>
        <taxon>Chlorella</taxon>
    </lineage>
</organism>
<dbReference type="GO" id="GO:0016791">
    <property type="term" value="F:phosphatase activity"/>
    <property type="evidence" value="ECO:0007669"/>
    <property type="project" value="TreeGrafter"/>
</dbReference>
<dbReference type="SUPFAM" id="SSF53254">
    <property type="entry name" value="Phosphoglycerate mutase-like"/>
    <property type="match status" value="1"/>
</dbReference>
<dbReference type="InParanoid" id="E1ZA03"/>
<dbReference type="KEGG" id="cvr:CHLNCDRAFT_143340"/>
<gene>
    <name evidence="3" type="ORF">CHLNCDRAFT_143340</name>
</gene>
<dbReference type="PANTHER" id="PTHR11567">
    <property type="entry name" value="ACID PHOSPHATASE-RELATED"/>
    <property type="match status" value="1"/>
</dbReference>
<dbReference type="InterPro" id="IPR033379">
    <property type="entry name" value="Acid_Pase_AS"/>
</dbReference>
<dbReference type="Gene3D" id="3.40.50.1240">
    <property type="entry name" value="Phosphoglycerate mutase-like"/>
    <property type="match status" value="2"/>
</dbReference>
<dbReference type="Pfam" id="PF00328">
    <property type="entry name" value="His_Phos_2"/>
    <property type="match status" value="2"/>
</dbReference>